<dbReference type="AlphaFoldDB" id="A0A927BC57"/>
<proteinExistence type="predicted"/>
<gene>
    <name evidence="1" type="ORF">IC235_05805</name>
</gene>
<protein>
    <submittedName>
        <fullName evidence="1">Uncharacterized protein</fullName>
    </submittedName>
</protein>
<evidence type="ECO:0000313" key="2">
    <source>
        <dbReference type="Proteomes" id="UP000612233"/>
    </source>
</evidence>
<organism evidence="1 2">
    <name type="scientific">Hymenobacter montanus</name>
    <dbReference type="NCBI Taxonomy" id="2771359"/>
    <lineage>
        <taxon>Bacteria</taxon>
        <taxon>Pseudomonadati</taxon>
        <taxon>Bacteroidota</taxon>
        <taxon>Cytophagia</taxon>
        <taxon>Cytophagales</taxon>
        <taxon>Hymenobacteraceae</taxon>
        <taxon>Hymenobacter</taxon>
    </lineage>
</organism>
<comment type="caution">
    <text evidence="1">The sequence shown here is derived from an EMBL/GenBank/DDBJ whole genome shotgun (WGS) entry which is preliminary data.</text>
</comment>
<accession>A0A927BC57</accession>
<evidence type="ECO:0000313" key="1">
    <source>
        <dbReference type="EMBL" id="MBD2767403.1"/>
    </source>
</evidence>
<dbReference type="EMBL" id="JACXAD010000005">
    <property type="protein sequence ID" value="MBD2767403.1"/>
    <property type="molecule type" value="Genomic_DNA"/>
</dbReference>
<reference evidence="1" key="1">
    <citation type="submission" date="2020-09" db="EMBL/GenBank/DDBJ databases">
        <authorList>
            <person name="Kim M.K."/>
        </authorList>
    </citation>
    <scope>NUCLEOTIDE SEQUENCE</scope>
    <source>
        <strain evidence="1">BT664</strain>
    </source>
</reference>
<dbReference type="RefSeq" id="WP_191004222.1">
    <property type="nucleotide sequence ID" value="NZ_JACXAD010000005.1"/>
</dbReference>
<sequence length="56" mass="5928">MCFGPDPAPSRDCPQASGLLVRHLRPSQAVLADRAAAGYERAQLHGAIALITSKKN</sequence>
<name>A0A927BC57_9BACT</name>
<dbReference type="Proteomes" id="UP000612233">
    <property type="component" value="Unassembled WGS sequence"/>
</dbReference>
<keyword evidence="2" id="KW-1185">Reference proteome</keyword>